<dbReference type="Gene3D" id="3.40.33.10">
    <property type="entry name" value="CAP"/>
    <property type="match status" value="1"/>
</dbReference>
<protein>
    <recommendedName>
        <fullName evidence="1">SCP domain-containing protein</fullName>
    </recommendedName>
</protein>
<dbReference type="AlphaFoldDB" id="A0A2G9TMF8"/>
<proteinExistence type="predicted"/>
<feature type="domain" description="SCP" evidence="1">
    <location>
        <begin position="1"/>
        <end position="108"/>
    </location>
</feature>
<dbReference type="SUPFAM" id="SSF55797">
    <property type="entry name" value="PR-1-like"/>
    <property type="match status" value="1"/>
</dbReference>
<evidence type="ECO:0000313" key="2">
    <source>
        <dbReference type="EMBL" id="PIO59183.1"/>
    </source>
</evidence>
<dbReference type="EMBL" id="KZ358549">
    <property type="protein sequence ID" value="PIO59183.1"/>
    <property type="molecule type" value="Genomic_DNA"/>
</dbReference>
<dbReference type="InterPro" id="IPR001283">
    <property type="entry name" value="CRISP-related"/>
</dbReference>
<evidence type="ECO:0000259" key="1">
    <source>
        <dbReference type="SMART" id="SM00198"/>
    </source>
</evidence>
<accession>A0A2G9TMF8</accession>
<dbReference type="PRINTS" id="PR00837">
    <property type="entry name" value="V5TPXLIKE"/>
</dbReference>
<sequence length="141" mass="15787">MEFVKKCEYTQSSPEERKNWGQNMWMIPMQNFSETASASSAVSSWFGELGMFGVPNDLEYSTSFSYQMASRYSQLAWQNSNKIGCGVYWCSTMTFAACEYNPAGNQVGSTVYEKGDPCTKDSDCHCDGCVCLVEEALCLKK</sequence>
<reference evidence="2 3" key="1">
    <citation type="submission" date="2015-09" db="EMBL/GenBank/DDBJ databases">
        <title>Draft genome of the parasitic nematode Teladorsagia circumcincta isolate WARC Sus (inbred).</title>
        <authorList>
            <person name="Mitreva M."/>
        </authorList>
    </citation>
    <scope>NUCLEOTIDE SEQUENCE [LARGE SCALE GENOMIC DNA]</scope>
    <source>
        <strain evidence="2 3">S</strain>
    </source>
</reference>
<evidence type="ECO:0000313" key="3">
    <source>
        <dbReference type="Proteomes" id="UP000230423"/>
    </source>
</evidence>
<dbReference type="InterPro" id="IPR035940">
    <property type="entry name" value="CAP_sf"/>
</dbReference>
<organism evidence="2 3">
    <name type="scientific">Teladorsagia circumcincta</name>
    <name type="common">Brown stomach worm</name>
    <name type="synonym">Ostertagia circumcincta</name>
    <dbReference type="NCBI Taxonomy" id="45464"/>
    <lineage>
        <taxon>Eukaryota</taxon>
        <taxon>Metazoa</taxon>
        <taxon>Ecdysozoa</taxon>
        <taxon>Nematoda</taxon>
        <taxon>Chromadorea</taxon>
        <taxon>Rhabditida</taxon>
        <taxon>Rhabditina</taxon>
        <taxon>Rhabditomorpha</taxon>
        <taxon>Strongyloidea</taxon>
        <taxon>Trichostrongylidae</taxon>
        <taxon>Teladorsagia</taxon>
    </lineage>
</organism>
<keyword evidence="3" id="KW-1185">Reference proteome</keyword>
<name>A0A2G9TMF8_TELCI</name>
<dbReference type="OrthoDB" id="5874910at2759"/>
<dbReference type="InterPro" id="IPR014044">
    <property type="entry name" value="CAP_dom"/>
</dbReference>
<gene>
    <name evidence="2" type="ORF">TELCIR_19363</name>
</gene>
<dbReference type="CDD" id="cd05380">
    <property type="entry name" value="CAP_euk"/>
    <property type="match status" value="1"/>
</dbReference>
<dbReference type="Pfam" id="PF00188">
    <property type="entry name" value="CAP"/>
    <property type="match status" value="1"/>
</dbReference>
<dbReference type="SMART" id="SM00198">
    <property type="entry name" value="SCP"/>
    <property type="match status" value="1"/>
</dbReference>
<dbReference type="PANTHER" id="PTHR10334">
    <property type="entry name" value="CYSTEINE-RICH SECRETORY PROTEIN-RELATED"/>
    <property type="match status" value="1"/>
</dbReference>
<dbReference type="Proteomes" id="UP000230423">
    <property type="component" value="Unassembled WGS sequence"/>
</dbReference>